<protein>
    <submittedName>
        <fullName evidence="1">Uncharacterized protein LOC114344997</fullName>
    </submittedName>
</protein>
<gene>
    <name evidence="1" type="primary">LOC114344997</name>
</gene>
<sequence>MKYIVKDYGGVKLQNLTWMSSPRYHPTSYKGLPRTGCQAQYTIQHLTRGCPGLDVKPKIPSNILQGTAPHWMSSPRNHPSYKGLPSIACQAQDTIQHLTRGCPVLDVKPKLPSNLLYRGAQHSFQLK</sequence>
<accession>A0A6P7GNY8</accession>
<dbReference type="InParanoid" id="A0A6P7GNY8"/>
<proteinExistence type="predicted"/>
<dbReference type="RefSeq" id="XP_028151616.1">
    <property type="nucleotide sequence ID" value="XM_028295815.1"/>
</dbReference>
<organism evidence="1">
    <name type="scientific">Diabrotica virgifera virgifera</name>
    <name type="common">western corn rootworm</name>
    <dbReference type="NCBI Taxonomy" id="50390"/>
    <lineage>
        <taxon>Eukaryota</taxon>
        <taxon>Metazoa</taxon>
        <taxon>Ecdysozoa</taxon>
        <taxon>Arthropoda</taxon>
        <taxon>Hexapoda</taxon>
        <taxon>Insecta</taxon>
        <taxon>Pterygota</taxon>
        <taxon>Neoptera</taxon>
        <taxon>Endopterygota</taxon>
        <taxon>Coleoptera</taxon>
        <taxon>Polyphaga</taxon>
        <taxon>Cucujiformia</taxon>
        <taxon>Chrysomeloidea</taxon>
        <taxon>Chrysomelidae</taxon>
        <taxon>Galerucinae</taxon>
        <taxon>Diabroticina</taxon>
        <taxon>Diabroticites</taxon>
        <taxon>Diabrotica</taxon>
    </lineage>
</organism>
<name>A0A6P7GNY8_DIAVI</name>
<evidence type="ECO:0000313" key="1">
    <source>
        <dbReference type="RefSeq" id="XP_028151616.1"/>
    </source>
</evidence>
<reference evidence="1" key="1">
    <citation type="submission" date="2025-08" db="UniProtKB">
        <authorList>
            <consortium name="RefSeq"/>
        </authorList>
    </citation>
    <scope>IDENTIFICATION</scope>
    <source>
        <tissue evidence="1">Whole insect</tissue>
    </source>
</reference>
<dbReference type="AlphaFoldDB" id="A0A6P7GNY8"/>